<evidence type="ECO:0000256" key="7">
    <source>
        <dbReference type="ARBA" id="ARBA00022840"/>
    </source>
</evidence>
<dbReference type="PROSITE" id="PS50109">
    <property type="entry name" value="HIS_KIN"/>
    <property type="match status" value="1"/>
</dbReference>
<dbReference type="InterPro" id="IPR036890">
    <property type="entry name" value="HATPase_C_sf"/>
</dbReference>
<gene>
    <name evidence="12" type="ORF">LQ318_14685</name>
</gene>
<keyword evidence="6" id="KW-0418">Kinase</keyword>
<keyword evidence="13" id="KW-1185">Reference proteome</keyword>
<keyword evidence="8" id="KW-0843">Virulence</keyword>
<dbReference type="EC" id="2.7.13.3" evidence="2"/>
<protein>
    <recommendedName>
        <fullName evidence="2">histidine kinase</fullName>
        <ecNumber evidence="2">2.7.13.3</ecNumber>
    </recommendedName>
</protein>
<evidence type="ECO:0000256" key="3">
    <source>
        <dbReference type="ARBA" id="ARBA00022553"/>
    </source>
</evidence>
<dbReference type="InterPro" id="IPR013767">
    <property type="entry name" value="PAS_fold"/>
</dbReference>
<feature type="domain" description="PAS" evidence="10">
    <location>
        <begin position="259"/>
        <end position="330"/>
    </location>
</feature>
<name>A0ABT3Q228_9BACT</name>
<dbReference type="InterPro" id="IPR000700">
    <property type="entry name" value="PAS-assoc_C"/>
</dbReference>
<dbReference type="CDD" id="cd00130">
    <property type="entry name" value="PAS"/>
    <property type="match status" value="3"/>
</dbReference>
<evidence type="ECO:0000256" key="5">
    <source>
        <dbReference type="ARBA" id="ARBA00022741"/>
    </source>
</evidence>
<dbReference type="NCBIfam" id="TIGR00229">
    <property type="entry name" value="sensory_box"/>
    <property type="match status" value="3"/>
</dbReference>
<evidence type="ECO:0000313" key="13">
    <source>
        <dbReference type="Proteomes" id="UP001207337"/>
    </source>
</evidence>
<dbReference type="PANTHER" id="PTHR41523">
    <property type="entry name" value="TWO-COMPONENT SYSTEM SENSOR PROTEIN"/>
    <property type="match status" value="1"/>
</dbReference>
<dbReference type="SUPFAM" id="SSF55874">
    <property type="entry name" value="ATPase domain of HSP90 chaperone/DNA topoisomerase II/histidine kinase"/>
    <property type="match status" value="1"/>
</dbReference>
<dbReference type="PROSITE" id="PS50112">
    <property type="entry name" value="PAS"/>
    <property type="match status" value="3"/>
</dbReference>
<evidence type="ECO:0000256" key="6">
    <source>
        <dbReference type="ARBA" id="ARBA00022777"/>
    </source>
</evidence>
<dbReference type="RefSeq" id="WP_265791257.1">
    <property type="nucleotide sequence ID" value="NZ_BAABRS010000004.1"/>
</dbReference>
<feature type="domain" description="PAS" evidence="10">
    <location>
        <begin position="12"/>
        <end position="75"/>
    </location>
</feature>
<dbReference type="PROSITE" id="PS50113">
    <property type="entry name" value="PAC"/>
    <property type="match status" value="2"/>
</dbReference>
<keyword evidence="4" id="KW-0808">Transferase</keyword>
<accession>A0ABT3Q228</accession>
<evidence type="ECO:0000259" key="11">
    <source>
        <dbReference type="PROSITE" id="PS50113"/>
    </source>
</evidence>
<dbReference type="SMART" id="SM00091">
    <property type="entry name" value="PAS"/>
    <property type="match status" value="3"/>
</dbReference>
<feature type="domain" description="PAC" evidence="11">
    <location>
        <begin position="206"/>
        <end position="258"/>
    </location>
</feature>
<evidence type="ECO:0000259" key="10">
    <source>
        <dbReference type="PROSITE" id="PS50112"/>
    </source>
</evidence>
<keyword evidence="7" id="KW-0067">ATP-binding</keyword>
<feature type="domain" description="Histidine kinase" evidence="9">
    <location>
        <begin position="395"/>
        <end position="590"/>
    </location>
</feature>
<proteinExistence type="predicted"/>
<feature type="domain" description="PAS" evidence="10">
    <location>
        <begin position="130"/>
        <end position="202"/>
    </location>
</feature>
<evidence type="ECO:0000256" key="4">
    <source>
        <dbReference type="ARBA" id="ARBA00022679"/>
    </source>
</evidence>
<keyword evidence="3" id="KW-0597">Phosphoprotein</keyword>
<comment type="catalytic activity">
    <reaction evidence="1">
        <text>ATP + protein L-histidine = ADP + protein N-phospho-L-histidine.</text>
        <dbReference type="EC" id="2.7.13.3"/>
    </reaction>
</comment>
<dbReference type="Pfam" id="PF07568">
    <property type="entry name" value="HisKA_2"/>
    <property type="match status" value="1"/>
</dbReference>
<dbReference type="Pfam" id="PF13426">
    <property type="entry name" value="PAS_9"/>
    <property type="match status" value="2"/>
</dbReference>
<dbReference type="SUPFAM" id="SSF55785">
    <property type="entry name" value="PYP-like sensor domain (PAS domain)"/>
    <property type="match status" value="3"/>
</dbReference>
<keyword evidence="5" id="KW-0547">Nucleotide-binding</keyword>
<dbReference type="Gene3D" id="3.30.565.10">
    <property type="entry name" value="Histidine kinase-like ATPase, C-terminal domain"/>
    <property type="match status" value="1"/>
</dbReference>
<sequence>MGDNMELPSLFFDKHPNSMFVYDIDTLEMLEVNQSAVQKYGFSRDEFLQLTIEDIRPPEDIPTLRERLNQIQRTSDVSNGGTFRHQTKNGELLYVQVTGQDLSVGGRDARIAHIHDLTETLRLKNEIEETYRAQQELIHNNPLAMVKLDEDFRIIEWSRRAKQKSGYTEDEVLGKSLFDIPLFEEGEAASVKSRMQDIAAREKDRDRFEAPIQLNDGRRMHVLLHVSALRKPDGTLKSVLTFIENITAQKEAQKQLERSEQLFKSLFFNSPVSIVMIDANGKIQKVNKSYEELFGYQEKEVVGKDLLEQQLPEERHDEIEKLYAGIFKEGTSKYYEDQRLTKQGTTKDLLVGALPVMTNGEPIAAFGIYTDITKLRETEENLQQSLEEKEILLSEIHHRVKNNLAIISSLLQLEAMNYEEDSTVWDALIQSKSRIHSMAHIHEQLYDSRDFANISMEEYISDLVEYVCESMQRKNRRVDLSVVCDEISLNVNQAVPCGLMINELVTHAIKQAPGTQPLHIEVNFTRESERVTLVVEDDGAGSLRDLKTWSEESLEYQIVEQLVRQLEGDIDVAYTEEGKTRYEIKFPKTDRSGSTGNHFV</sequence>
<dbReference type="InterPro" id="IPR000014">
    <property type="entry name" value="PAS"/>
</dbReference>
<dbReference type="PANTHER" id="PTHR41523:SF8">
    <property type="entry name" value="ETHYLENE RESPONSE SENSOR PROTEIN"/>
    <property type="match status" value="1"/>
</dbReference>
<evidence type="ECO:0000259" key="9">
    <source>
        <dbReference type="PROSITE" id="PS50109"/>
    </source>
</evidence>
<organism evidence="12 13">
    <name type="scientific">Fodinibius salicampi</name>
    <dbReference type="NCBI Taxonomy" id="1920655"/>
    <lineage>
        <taxon>Bacteria</taxon>
        <taxon>Pseudomonadati</taxon>
        <taxon>Balneolota</taxon>
        <taxon>Balneolia</taxon>
        <taxon>Balneolales</taxon>
        <taxon>Balneolaceae</taxon>
        <taxon>Fodinibius</taxon>
    </lineage>
</organism>
<dbReference type="EMBL" id="JAJNDC010000004">
    <property type="protein sequence ID" value="MCW9714157.1"/>
    <property type="molecule type" value="Genomic_DNA"/>
</dbReference>
<evidence type="ECO:0000313" key="12">
    <source>
        <dbReference type="EMBL" id="MCW9714157.1"/>
    </source>
</evidence>
<dbReference type="Proteomes" id="UP001207337">
    <property type="component" value="Unassembled WGS sequence"/>
</dbReference>
<dbReference type="InterPro" id="IPR005467">
    <property type="entry name" value="His_kinase_dom"/>
</dbReference>
<dbReference type="InterPro" id="IPR003594">
    <property type="entry name" value="HATPase_dom"/>
</dbReference>
<evidence type="ECO:0000256" key="8">
    <source>
        <dbReference type="ARBA" id="ARBA00023026"/>
    </source>
</evidence>
<dbReference type="Pfam" id="PF02518">
    <property type="entry name" value="HATPase_c"/>
    <property type="match status" value="1"/>
</dbReference>
<evidence type="ECO:0000256" key="2">
    <source>
        <dbReference type="ARBA" id="ARBA00012438"/>
    </source>
</evidence>
<dbReference type="InterPro" id="IPR035965">
    <property type="entry name" value="PAS-like_dom_sf"/>
</dbReference>
<feature type="domain" description="PAC" evidence="11">
    <location>
        <begin position="333"/>
        <end position="384"/>
    </location>
</feature>
<reference evidence="12 13" key="1">
    <citation type="submission" date="2021-11" db="EMBL/GenBank/DDBJ databases">
        <title>Aliifidinibius sp. nov., a new bacterium isolated from saline soil.</title>
        <authorList>
            <person name="Galisteo C."/>
            <person name="De La Haba R."/>
            <person name="Sanchez-Porro C."/>
            <person name="Ventosa A."/>
        </authorList>
    </citation>
    <scope>NUCLEOTIDE SEQUENCE [LARGE SCALE GENOMIC DNA]</scope>
    <source>
        <strain evidence="12 13">KACC 190600</strain>
    </source>
</reference>
<dbReference type="Gene3D" id="3.30.450.20">
    <property type="entry name" value="PAS domain"/>
    <property type="match status" value="3"/>
</dbReference>
<evidence type="ECO:0000256" key="1">
    <source>
        <dbReference type="ARBA" id="ARBA00000085"/>
    </source>
</evidence>
<comment type="caution">
    <text evidence="12">The sequence shown here is derived from an EMBL/GenBank/DDBJ whole genome shotgun (WGS) entry which is preliminary data.</text>
</comment>
<dbReference type="InterPro" id="IPR011495">
    <property type="entry name" value="Sig_transdc_His_kin_sub2_dim/P"/>
</dbReference>
<dbReference type="Pfam" id="PF00989">
    <property type="entry name" value="PAS"/>
    <property type="match status" value="1"/>
</dbReference>